<evidence type="ECO:0000256" key="2">
    <source>
        <dbReference type="SAM" id="MobiDB-lite"/>
    </source>
</evidence>
<sequence length="173" mass="19004">MGVFFICGDVKSPCPTIQSLALQPRTQTPTSPRPPNALNSITVPPTNASIPLSQPSPSLSNGAAPLDPTGDAKLSALQLAVYDRMQKRLNDFNLTFARETDRLLAATKQLNEGEHRVEDERRRLADIEARLKGNIELLKKKNEEMDNVIEQAGKQPELPVDEVLCGTSVVYNQ</sequence>
<gene>
    <name evidence="3" type="ORF">BC938DRAFT_476842</name>
</gene>
<evidence type="ECO:0000313" key="4">
    <source>
        <dbReference type="Proteomes" id="UP000274822"/>
    </source>
</evidence>
<evidence type="ECO:0000313" key="3">
    <source>
        <dbReference type="EMBL" id="RUS15765.1"/>
    </source>
</evidence>
<comment type="caution">
    <text evidence="3">The sequence shown here is derived from an EMBL/GenBank/DDBJ whole genome shotgun (WGS) entry which is preliminary data.</text>
</comment>
<keyword evidence="4" id="KW-1185">Reference proteome</keyword>
<name>A0A433PE33_9FUNG</name>
<accession>A0A433PE33</accession>
<feature type="compositionally biased region" description="Low complexity" evidence="2">
    <location>
        <begin position="49"/>
        <end position="60"/>
    </location>
</feature>
<proteinExistence type="predicted"/>
<feature type="coiled-coil region" evidence="1">
    <location>
        <begin position="103"/>
        <end position="155"/>
    </location>
</feature>
<dbReference type="Proteomes" id="UP000274822">
    <property type="component" value="Unassembled WGS sequence"/>
</dbReference>
<evidence type="ECO:0000256" key="1">
    <source>
        <dbReference type="SAM" id="Coils"/>
    </source>
</evidence>
<reference evidence="3 4" key="1">
    <citation type="journal article" date="2018" name="New Phytol.">
        <title>Phylogenomics of Endogonaceae and evolution of mycorrhizas within Mucoromycota.</title>
        <authorList>
            <person name="Chang Y."/>
            <person name="Desiro A."/>
            <person name="Na H."/>
            <person name="Sandor L."/>
            <person name="Lipzen A."/>
            <person name="Clum A."/>
            <person name="Barry K."/>
            <person name="Grigoriev I.V."/>
            <person name="Martin F.M."/>
            <person name="Stajich J.E."/>
            <person name="Smith M.E."/>
            <person name="Bonito G."/>
            <person name="Spatafora J.W."/>
        </authorList>
    </citation>
    <scope>NUCLEOTIDE SEQUENCE [LARGE SCALE GENOMIC DNA]</scope>
    <source>
        <strain evidence="3 4">AD002</strain>
    </source>
</reference>
<feature type="region of interest" description="Disordered" evidence="2">
    <location>
        <begin position="21"/>
        <end position="65"/>
    </location>
</feature>
<feature type="compositionally biased region" description="Polar residues" evidence="2">
    <location>
        <begin position="37"/>
        <end position="48"/>
    </location>
</feature>
<dbReference type="Gene3D" id="6.10.250.370">
    <property type="match status" value="1"/>
</dbReference>
<protein>
    <submittedName>
        <fullName evidence="3">Uncharacterized protein</fullName>
    </submittedName>
</protein>
<organism evidence="3 4">
    <name type="scientific">Jimgerdemannia flammicorona</name>
    <dbReference type="NCBI Taxonomy" id="994334"/>
    <lineage>
        <taxon>Eukaryota</taxon>
        <taxon>Fungi</taxon>
        <taxon>Fungi incertae sedis</taxon>
        <taxon>Mucoromycota</taxon>
        <taxon>Mucoromycotina</taxon>
        <taxon>Endogonomycetes</taxon>
        <taxon>Endogonales</taxon>
        <taxon>Endogonaceae</taxon>
        <taxon>Jimgerdemannia</taxon>
    </lineage>
</organism>
<dbReference type="AlphaFoldDB" id="A0A433PE33"/>
<keyword evidence="1" id="KW-0175">Coiled coil</keyword>
<dbReference type="EMBL" id="RBNJ01025147">
    <property type="protein sequence ID" value="RUS15765.1"/>
    <property type="molecule type" value="Genomic_DNA"/>
</dbReference>